<protein>
    <submittedName>
        <fullName evidence="5">2-polyprenyl-6-methoxyphenol hydroxylase-like FAD-dependent oxidoreductase</fullName>
    </submittedName>
</protein>
<keyword evidence="2" id="KW-0285">Flavoprotein</keyword>
<dbReference type="InterPro" id="IPR002938">
    <property type="entry name" value="FAD-bd"/>
</dbReference>
<dbReference type="EMBL" id="QQAZ01000005">
    <property type="protein sequence ID" value="RDI51120.1"/>
    <property type="molecule type" value="Genomic_DNA"/>
</dbReference>
<evidence type="ECO:0000256" key="2">
    <source>
        <dbReference type="ARBA" id="ARBA00022630"/>
    </source>
</evidence>
<dbReference type="PANTHER" id="PTHR43004">
    <property type="entry name" value="TRK SYSTEM POTASSIUM UPTAKE PROTEIN"/>
    <property type="match status" value="1"/>
</dbReference>
<keyword evidence="3" id="KW-0274">FAD</keyword>
<dbReference type="GO" id="GO:0016709">
    <property type="term" value="F:oxidoreductase activity, acting on paired donors, with incorporation or reduction of molecular oxygen, NAD(P)H as one donor, and incorporation of one atom of oxygen"/>
    <property type="evidence" value="ECO:0007669"/>
    <property type="project" value="UniProtKB-ARBA"/>
</dbReference>
<evidence type="ECO:0000256" key="1">
    <source>
        <dbReference type="ARBA" id="ARBA00001974"/>
    </source>
</evidence>
<dbReference type="Proteomes" id="UP000255355">
    <property type="component" value="Unassembled WGS sequence"/>
</dbReference>
<accession>A0A370H4L6</accession>
<dbReference type="Gene3D" id="3.30.70.2450">
    <property type="match status" value="1"/>
</dbReference>
<evidence type="ECO:0000313" key="5">
    <source>
        <dbReference type="EMBL" id="RDI51120.1"/>
    </source>
</evidence>
<dbReference type="GO" id="GO:0071949">
    <property type="term" value="F:FAD binding"/>
    <property type="evidence" value="ECO:0007669"/>
    <property type="project" value="InterPro"/>
</dbReference>
<proteinExistence type="predicted"/>
<evidence type="ECO:0000313" key="6">
    <source>
        <dbReference type="Proteomes" id="UP000255355"/>
    </source>
</evidence>
<dbReference type="InterPro" id="IPR036188">
    <property type="entry name" value="FAD/NAD-bd_sf"/>
</dbReference>
<organism evidence="5 6">
    <name type="scientific">Nocardia mexicana</name>
    <dbReference type="NCBI Taxonomy" id="279262"/>
    <lineage>
        <taxon>Bacteria</taxon>
        <taxon>Bacillati</taxon>
        <taxon>Actinomycetota</taxon>
        <taxon>Actinomycetes</taxon>
        <taxon>Mycobacteriales</taxon>
        <taxon>Nocardiaceae</taxon>
        <taxon>Nocardia</taxon>
    </lineage>
</organism>
<keyword evidence="6" id="KW-1185">Reference proteome</keyword>
<dbReference type="Pfam" id="PF01494">
    <property type="entry name" value="FAD_binding_3"/>
    <property type="match status" value="1"/>
</dbReference>
<comment type="caution">
    <text evidence="5">The sequence shown here is derived from an EMBL/GenBank/DDBJ whole genome shotgun (WGS) entry which is preliminary data.</text>
</comment>
<gene>
    <name evidence="5" type="ORF">DFR68_105597</name>
</gene>
<evidence type="ECO:0000259" key="4">
    <source>
        <dbReference type="Pfam" id="PF01494"/>
    </source>
</evidence>
<dbReference type="Gene3D" id="3.40.30.120">
    <property type="match status" value="1"/>
</dbReference>
<comment type="cofactor">
    <cofactor evidence="1">
        <name>FAD</name>
        <dbReference type="ChEBI" id="CHEBI:57692"/>
    </cofactor>
</comment>
<evidence type="ECO:0000256" key="3">
    <source>
        <dbReference type="ARBA" id="ARBA00022827"/>
    </source>
</evidence>
<dbReference type="PANTHER" id="PTHR43004:SF19">
    <property type="entry name" value="BINDING MONOOXYGENASE, PUTATIVE (JCVI)-RELATED"/>
    <property type="match status" value="1"/>
</dbReference>
<sequence length="523" mass="55246">MQSATDTLGAMTETFDVVVAGAGPVGLMLACELRLAGVDVLVVERLPEMDQTVKAGAVNVPTAEAFYRRGMLTQLTERHAARIAQFGAFRARTGQAEPGGQAKTGRMVVGHFAGIWLDSAAIDLDDPAFAELGPVDEAWFVSQQDVETILGDRAAELGVEVRRGAELTGFTDDGDCVTIWLGDTVVRAGWLVGCDGGRSLVRKLAGFDFPGVDPLITGHQAIVEMTGAEDLRPGWNATDTGIYTYGPMPGRFLTVEVDGPPADRDAPITAAELQASLRAVSGVPVEISAVRSATRFTDNTRQVTDYRRGRVLLAGDAAHVHSPFGGQGLNLGVGDAVNLGWKLAAVVAGWAPPGLLDTYTAERHPIGEWVLEWTRAQVAVMRPDPRSRAMRAVLAELLATGDGATAVYKKISGVLHRYDLGGGHDLVGAAAPDIELSDGTRLGEHCADGRAVLLDLADSPELRATAAPWAGRVRVVTAKPVRPRDLSALLVRPDGYVAWASDTGTDGLHHALSSWFGTAPASS</sequence>
<dbReference type="STRING" id="1210089.GCA_001613165_04757"/>
<dbReference type="Pfam" id="PF21274">
    <property type="entry name" value="Rng_hyd_C"/>
    <property type="match status" value="1"/>
</dbReference>
<dbReference type="AlphaFoldDB" id="A0A370H4L6"/>
<dbReference type="Gene3D" id="3.50.50.60">
    <property type="entry name" value="FAD/NAD(P)-binding domain"/>
    <property type="match status" value="1"/>
</dbReference>
<name>A0A370H4L6_9NOCA</name>
<dbReference type="SUPFAM" id="SSF51905">
    <property type="entry name" value="FAD/NAD(P)-binding domain"/>
    <property type="match status" value="1"/>
</dbReference>
<dbReference type="InterPro" id="IPR050641">
    <property type="entry name" value="RIFMO-like"/>
</dbReference>
<feature type="domain" description="FAD-binding" evidence="4">
    <location>
        <begin position="15"/>
        <end position="373"/>
    </location>
</feature>
<dbReference type="PRINTS" id="PR00420">
    <property type="entry name" value="RNGMNOXGNASE"/>
</dbReference>
<reference evidence="5 6" key="1">
    <citation type="submission" date="2018-07" db="EMBL/GenBank/DDBJ databases">
        <title>Genomic Encyclopedia of Type Strains, Phase IV (KMG-IV): sequencing the most valuable type-strain genomes for metagenomic binning, comparative biology and taxonomic classification.</title>
        <authorList>
            <person name="Goeker M."/>
        </authorList>
    </citation>
    <scope>NUCLEOTIDE SEQUENCE [LARGE SCALE GENOMIC DNA]</scope>
    <source>
        <strain evidence="5 6">DSM 44952</strain>
    </source>
</reference>